<feature type="domain" description="Type II secretion system protein GspF" evidence="9">
    <location>
        <begin position="78"/>
        <end position="200"/>
    </location>
</feature>
<evidence type="ECO:0000256" key="1">
    <source>
        <dbReference type="ARBA" id="ARBA00004429"/>
    </source>
</evidence>
<keyword evidence="4" id="KW-0997">Cell inner membrane</keyword>
<dbReference type="Gene3D" id="1.20.81.30">
    <property type="entry name" value="Type II secretion system (T2SS), domain F"/>
    <property type="match status" value="2"/>
</dbReference>
<gene>
    <name evidence="10" type="ORF">C7443_105277</name>
</gene>
<name>A0A317MV32_9GAMM</name>
<comment type="similarity">
    <text evidence="2">Belongs to the GSP F family.</text>
</comment>
<evidence type="ECO:0000256" key="8">
    <source>
        <dbReference type="SAM" id="Phobius"/>
    </source>
</evidence>
<dbReference type="PRINTS" id="PR00812">
    <property type="entry name" value="BCTERIALGSPF"/>
</dbReference>
<evidence type="ECO:0000313" key="11">
    <source>
        <dbReference type="Proteomes" id="UP000246569"/>
    </source>
</evidence>
<dbReference type="FunFam" id="1.20.81.30:FF:000001">
    <property type="entry name" value="Type II secretion system protein F"/>
    <property type="match status" value="2"/>
</dbReference>
<dbReference type="PANTHER" id="PTHR30012">
    <property type="entry name" value="GENERAL SECRETION PATHWAY PROTEIN"/>
    <property type="match status" value="1"/>
</dbReference>
<evidence type="ECO:0000256" key="6">
    <source>
        <dbReference type="ARBA" id="ARBA00022989"/>
    </source>
</evidence>
<evidence type="ECO:0000256" key="2">
    <source>
        <dbReference type="ARBA" id="ARBA00005745"/>
    </source>
</evidence>
<dbReference type="AlphaFoldDB" id="A0A317MV32"/>
<feature type="transmembrane region" description="Helical" evidence="8">
    <location>
        <begin position="229"/>
        <end position="246"/>
    </location>
</feature>
<dbReference type="PANTHER" id="PTHR30012:SF7">
    <property type="entry name" value="PROTEIN TRANSPORT PROTEIN HOFC HOMOLOG"/>
    <property type="match status" value="1"/>
</dbReference>
<dbReference type="OrthoDB" id="9805682at2"/>
<organism evidence="10 11">
    <name type="scientific">Plasticicumulans acidivorans</name>
    <dbReference type="NCBI Taxonomy" id="886464"/>
    <lineage>
        <taxon>Bacteria</taxon>
        <taxon>Pseudomonadati</taxon>
        <taxon>Pseudomonadota</taxon>
        <taxon>Gammaproteobacteria</taxon>
        <taxon>Candidatus Competibacteraceae</taxon>
        <taxon>Plasticicumulans</taxon>
    </lineage>
</organism>
<dbReference type="InterPro" id="IPR018076">
    <property type="entry name" value="T2SS_GspF_dom"/>
</dbReference>
<comment type="subcellular location">
    <subcellularLocation>
        <location evidence="1">Cell inner membrane</location>
        <topology evidence="1">Multi-pass membrane protein</topology>
    </subcellularLocation>
</comment>
<keyword evidence="6 8" id="KW-1133">Transmembrane helix</keyword>
<evidence type="ECO:0000256" key="7">
    <source>
        <dbReference type="ARBA" id="ARBA00023136"/>
    </source>
</evidence>
<sequence>MAKTPAKVAQSPQETVYLWDGVDKRGKRVKGELRSANELLVKAELRRQGIVVGKVKKKPKPLFTFGNKITPHDIMLVTRQLSTMLNAGVPVVQSLDMLVNGARSPKLRDMLREIKTDVESGLPFAAALGRHPLYFDNLYCNLVNAGEEAGVLDGILAKIAVYKEKSESIKAKVKKALLYPTIVLFVAVIVTVFILIFVIPQFESLFKGFGADLPAFTRMVISASQFMQAWWYLLIGGGVITAFGLIESHKRSAAFRESVDRLSLRLPILGNIMTLSANSRFARTLATMFGGGVPLVDAMRSVAGATGNIVYEKAVLEMRDAVASGQQLNFAMRQTTLFPDMVVQMVSIGEEAGSLSDMLDKVADFYEEELDNKIGALTTLIEPLVMALLAGIVGSLVIAMYLPIFKLGSVV</sequence>
<keyword evidence="11" id="KW-1185">Reference proteome</keyword>
<dbReference type="Pfam" id="PF00482">
    <property type="entry name" value="T2SSF"/>
    <property type="match status" value="2"/>
</dbReference>
<dbReference type="GO" id="GO:0005886">
    <property type="term" value="C:plasma membrane"/>
    <property type="evidence" value="ECO:0007669"/>
    <property type="project" value="UniProtKB-SubCell"/>
</dbReference>
<proteinExistence type="inferred from homology"/>
<evidence type="ECO:0000256" key="3">
    <source>
        <dbReference type="ARBA" id="ARBA00022475"/>
    </source>
</evidence>
<evidence type="ECO:0000259" key="9">
    <source>
        <dbReference type="Pfam" id="PF00482"/>
    </source>
</evidence>
<keyword evidence="7 8" id="KW-0472">Membrane</keyword>
<keyword evidence="5 8" id="KW-0812">Transmembrane</keyword>
<dbReference type="Proteomes" id="UP000246569">
    <property type="component" value="Unassembled WGS sequence"/>
</dbReference>
<dbReference type="EMBL" id="QGTJ01000005">
    <property type="protein sequence ID" value="PWV61843.1"/>
    <property type="molecule type" value="Genomic_DNA"/>
</dbReference>
<accession>A0A317MV32</accession>
<reference evidence="10 11" key="1">
    <citation type="submission" date="2018-05" db="EMBL/GenBank/DDBJ databases">
        <title>Genomic Encyclopedia of Type Strains, Phase IV (KMG-IV): sequencing the most valuable type-strain genomes for metagenomic binning, comparative biology and taxonomic classification.</title>
        <authorList>
            <person name="Goeker M."/>
        </authorList>
    </citation>
    <scope>NUCLEOTIDE SEQUENCE [LARGE SCALE GENOMIC DNA]</scope>
    <source>
        <strain evidence="10 11">DSM 23606</strain>
    </source>
</reference>
<evidence type="ECO:0000256" key="4">
    <source>
        <dbReference type="ARBA" id="ARBA00022519"/>
    </source>
</evidence>
<feature type="transmembrane region" description="Helical" evidence="8">
    <location>
        <begin position="384"/>
        <end position="404"/>
    </location>
</feature>
<dbReference type="GO" id="GO:0015628">
    <property type="term" value="P:protein secretion by the type II secretion system"/>
    <property type="evidence" value="ECO:0007669"/>
    <property type="project" value="TreeGrafter"/>
</dbReference>
<protein>
    <submittedName>
        <fullName evidence="10">Type IV pilus assembly protein PilC</fullName>
    </submittedName>
</protein>
<evidence type="ECO:0000256" key="5">
    <source>
        <dbReference type="ARBA" id="ARBA00022692"/>
    </source>
</evidence>
<evidence type="ECO:0000313" key="10">
    <source>
        <dbReference type="EMBL" id="PWV61843.1"/>
    </source>
</evidence>
<feature type="domain" description="Type II secretion system protein GspF" evidence="9">
    <location>
        <begin position="281"/>
        <end position="403"/>
    </location>
</feature>
<keyword evidence="3" id="KW-1003">Cell membrane</keyword>
<feature type="transmembrane region" description="Helical" evidence="8">
    <location>
        <begin position="176"/>
        <end position="199"/>
    </location>
</feature>
<dbReference type="InterPro" id="IPR003004">
    <property type="entry name" value="GspF/PilC"/>
</dbReference>
<comment type="caution">
    <text evidence="10">The sequence shown here is derived from an EMBL/GenBank/DDBJ whole genome shotgun (WGS) entry which is preliminary data.</text>
</comment>
<dbReference type="RefSeq" id="WP_110018624.1">
    <property type="nucleotide sequence ID" value="NZ_QGTJ01000005.1"/>
</dbReference>
<dbReference type="InterPro" id="IPR042094">
    <property type="entry name" value="T2SS_GspF_sf"/>
</dbReference>